<evidence type="ECO:0000256" key="1">
    <source>
        <dbReference type="SAM" id="MobiDB-lite"/>
    </source>
</evidence>
<feature type="region of interest" description="Disordered" evidence="1">
    <location>
        <begin position="103"/>
        <end position="160"/>
    </location>
</feature>
<dbReference type="Proteomes" id="UP000663880">
    <property type="component" value="Unassembled WGS sequence"/>
</dbReference>
<proteinExistence type="predicted"/>
<reference evidence="3" key="1">
    <citation type="submission" date="2021-02" db="EMBL/GenBank/DDBJ databases">
        <authorList>
            <person name="Steward A R."/>
        </authorList>
    </citation>
    <scope>NUCLEOTIDE SEQUENCE</scope>
</reference>
<evidence type="ECO:0000256" key="2">
    <source>
        <dbReference type="SAM" id="SignalP"/>
    </source>
</evidence>
<evidence type="ECO:0008006" key="5">
    <source>
        <dbReference type="Google" id="ProtNLM"/>
    </source>
</evidence>
<comment type="caution">
    <text evidence="3">The sequence shown here is derived from an EMBL/GenBank/DDBJ whole genome shotgun (WGS) entry which is preliminary data.</text>
</comment>
<keyword evidence="4" id="KW-1185">Reference proteome</keyword>
<protein>
    <recommendedName>
        <fullName evidence="5">Proline-rich protein</fullName>
    </recommendedName>
</protein>
<feature type="signal peptide" evidence="2">
    <location>
        <begin position="1"/>
        <end position="35"/>
    </location>
</feature>
<feature type="compositionally biased region" description="Low complexity" evidence="1">
    <location>
        <begin position="227"/>
        <end position="236"/>
    </location>
</feature>
<dbReference type="OrthoDB" id="7443691at2759"/>
<organism evidence="3 4">
    <name type="scientific">Pieris macdunnoughi</name>
    <dbReference type="NCBI Taxonomy" id="345717"/>
    <lineage>
        <taxon>Eukaryota</taxon>
        <taxon>Metazoa</taxon>
        <taxon>Ecdysozoa</taxon>
        <taxon>Arthropoda</taxon>
        <taxon>Hexapoda</taxon>
        <taxon>Insecta</taxon>
        <taxon>Pterygota</taxon>
        <taxon>Neoptera</taxon>
        <taxon>Endopterygota</taxon>
        <taxon>Lepidoptera</taxon>
        <taxon>Glossata</taxon>
        <taxon>Ditrysia</taxon>
        <taxon>Papilionoidea</taxon>
        <taxon>Pieridae</taxon>
        <taxon>Pierinae</taxon>
        <taxon>Pieris</taxon>
    </lineage>
</organism>
<accession>A0A821NVI6</accession>
<dbReference type="AlphaFoldDB" id="A0A821NVI6"/>
<gene>
    <name evidence="3" type="ORF">PMACD_LOCUS3097</name>
</gene>
<evidence type="ECO:0000313" key="3">
    <source>
        <dbReference type="EMBL" id="CAF4794926.1"/>
    </source>
</evidence>
<evidence type="ECO:0000313" key="4">
    <source>
        <dbReference type="Proteomes" id="UP000663880"/>
    </source>
</evidence>
<feature type="region of interest" description="Disordered" evidence="1">
    <location>
        <begin position="227"/>
        <end position="281"/>
    </location>
</feature>
<sequence>MLRPRKHTTPLPFAEADAMATRCLLFLCFTALTLSEPIPGRIPKVYNALITSNQNLEPSKAYPVYQPVLRNAFPYPIQPVFYGDFPFTNSLLPPLAQPSVVSKELTPNVESASPESPKEESPSDSPPEPSSPEPKTNDGTEAPPPPPKTESPIPLNEFGLPPQVVPLGNFGSGYEFTQINTFPYSFPGLRFYDPYDPFLFNPYANFPLYRPLSNALAPLPAAPVAKEVPKATPAPESSEAGATPPSEPSDLNILNYSAKDPAIPNVPPPPLPQGGLKPDTE</sequence>
<keyword evidence="2" id="KW-0732">Signal</keyword>
<feature type="chain" id="PRO_5032397084" description="Proline-rich protein" evidence="2">
    <location>
        <begin position="36"/>
        <end position="281"/>
    </location>
</feature>
<dbReference type="EMBL" id="CAJOBZ010000005">
    <property type="protein sequence ID" value="CAF4794926.1"/>
    <property type="molecule type" value="Genomic_DNA"/>
</dbReference>
<name>A0A821NVI6_9NEOP</name>